<gene>
    <name evidence="2" type="ORF">M6B38_317835</name>
</gene>
<dbReference type="AlphaFoldDB" id="A0AAX6HD39"/>
<sequence>MTSILPRPLQISTPFPSTLSSQPRKPHRLFPPHALDGDANPDSNEQEEDKAPATASDASFEGRLAQVRVKYRSGTGKKAEQRRLRKAGGGGGGGGGSSKKKAVTLPPVPLREALTKEGLKVEFGFSPYSERLNGRLAALGLAALVLVEVGSGKGLLNFHAGPILFLQTYTVAAAAAVFIKYEKERISVWPKRLEPMSDSEASAVVKSD</sequence>
<dbReference type="Proteomes" id="UP001140949">
    <property type="component" value="Unassembled WGS sequence"/>
</dbReference>
<feature type="region of interest" description="Disordered" evidence="1">
    <location>
        <begin position="1"/>
        <end position="104"/>
    </location>
</feature>
<organism evidence="2 3">
    <name type="scientific">Iris pallida</name>
    <name type="common">Sweet iris</name>
    <dbReference type="NCBI Taxonomy" id="29817"/>
    <lineage>
        <taxon>Eukaryota</taxon>
        <taxon>Viridiplantae</taxon>
        <taxon>Streptophyta</taxon>
        <taxon>Embryophyta</taxon>
        <taxon>Tracheophyta</taxon>
        <taxon>Spermatophyta</taxon>
        <taxon>Magnoliopsida</taxon>
        <taxon>Liliopsida</taxon>
        <taxon>Asparagales</taxon>
        <taxon>Iridaceae</taxon>
        <taxon>Iridoideae</taxon>
        <taxon>Irideae</taxon>
        <taxon>Iris</taxon>
    </lineage>
</organism>
<evidence type="ECO:0000313" key="3">
    <source>
        <dbReference type="Proteomes" id="UP001140949"/>
    </source>
</evidence>
<name>A0AAX6HD39_IRIPA</name>
<accession>A0AAX6HD39</accession>
<evidence type="ECO:0000313" key="2">
    <source>
        <dbReference type="EMBL" id="KAJ6838959.1"/>
    </source>
</evidence>
<feature type="compositionally biased region" description="Polar residues" evidence="1">
    <location>
        <begin position="10"/>
        <end position="23"/>
    </location>
</feature>
<keyword evidence="3" id="KW-1185">Reference proteome</keyword>
<reference evidence="2" key="1">
    <citation type="journal article" date="2023" name="GigaByte">
        <title>Genome assembly of the bearded iris, Iris pallida Lam.</title>
        <authorList>
            <person name="Bruccoleri R.E."/>
            <person name="Oakeley E.J."/>
            <person name="Faust A.M.E."/>
            <person name="Altorfer M."/>
            <person name="Dessus-Babus S."/>
            <person name="Burckhardt D."/>
            <person name="Oertli M."/>
            <person name="Naumann U."/>
            <person name="Petersen F."/>
            <person name="Wong J."/>
        </authorList>
    </citation>
    <scope>NUCLEOTIDE SEQUENCE</scope>
    <source>
        <strain evidence="2">GSM-AAB239-AS_SAM_17_03QT</strain>
    </source>
</reference>
<comment type="caution">
    <text evidence="2">The sequence shown here is derived from an EMBL/GenBank/DDBJ whole genome shotgun (WGS) entry which is preliminary data.</text>
</comment>
<protein>
    <submittedName>
        <fullName evidence="2">Uncharacterized protein</fullName>
    </submittedName>
</protein>
<reference evidence="2" key="2">
    <citation type="submission" date="2023-04" db="EMBL/GenBank/DDBJ databases">
        <authorList>
            <person name="Bruccoleri R.E."/>
            <person name="Oakeley E.J."/>
            <person name="Faust A.-M."/>
            <person name="Dessus-Babus S."/>
            <person name="Altorfer M."/>
            <person name="Burckhardt D."/>
            <person name="Oertli M."/>
            <person name="Naumann U."/>
            <person name="Petersen F."/>
            <person name="Wong J."/>
        </authorList>
    </citation>
    <scope>NUCLEOTIDE SEQUENCE</scope>
    <source>
        <strain evidence="2">GSM-AAB239-AS_SAM_17_03QT</strain>
        <tissue evidence="2">Leaf</tissue>
    </source>
</reference>
<dbReference type="EMBL" id="JANAVB010010307">
    <property type="protein sequence ID" value="KAJ6838959.1"/>
    <property type="molecule type" value="Genomic_DNA"/>
</dbReference>
<dbReference type="SUPFAM" id="SSF103511">
    <property type="entry name" value="Chlorophyll a-b binding protein"/>
    <property type="match status" value="1"/>
</dbReference>
<proteinExistence type="predicted"/>
<evidence type="ECO:0000256" key="1">
    <source>
        <dbReference type="SAM" id="MobiDB-lite"/>
    </source>
</evidence>
<feature type="compositionally biased region" description="Gly residues" evidence="1">
    <location>
        <begin position="87"/>
        <end position="97"/>
    </location>
</feature>